<name>A0A9D2IJR1_9FIRM</name>
<gene>
    <name evidence="2" type="ORF">H9817_07045</name>
</gene>
<sequence length="125" mass="14755">MDEQVLLFFDKVPDALPLYAELERRILAEYPDTRIKVQKTQISFYNRHLFACVSFAKVRKKADRPDSYIVVTFGLEHRVDSPRIDIATEPYPNRWTHHVLISDLSEIDDELMGWIREAAEFSDRK</sequence>
<dbReference type="Pfam" id="PF18899">
    <property type="entry name" value="DUF5655"/>
    <property type="match status" value="1"/>
</dbReference>
<protein>
    <recommendedName>
        <fullName evidence="1">DUF5655 domain-containing protein</fullName>
    </recommendedName>
</protein>
<dbReference type="AlphaFoldDB" id="A0A9D2IJR1"/>
<proteinExistence type="predicted"/>
<comment type="caution">
    <text evidence="2">The sequence shown here is derived from an EMBL/GenBank/DDBJ whole genome shotgun (WGS) entry which is preliminary data.</text>
</comment>
<dbReference type="InterPro" id="IPR043714">
    <property type="entry name" value="DUF5655"/>
</dbReference>
<evidence type="ECO:0000259" key="1">
    <source>
        <dbReference type="Pfam" id="PF18899"/>
    </source>
</evidence>
<dbReference type="EMBL" id="DXCD01000183">
    <property type="protein sequence ID" value="HIZ13663.1"/>
    <property type="molecule type" value="Genomic_DNA"/>
</dbReference>
<organism evidence="2 3">
    <name type="scientific">Candidatus Mediterraneibacter stercorigallinarum</name>
    <dbReference type="NCBI Taxonomy" id="2838686"/>
    <lineage>
        <taxon>Bacteria</taxon>
        <taxon>Bacillati</taxon>
        <taxon>Bacillota</taxon>
        <taxon>Clostridia</taxon>
        <taxon>Lachnospirales</taxon>
        <taxon>Lachnospiraceae</taxon>
        <taxon>Mediterraneibacter</taxon>
    </lineage>
</organism>
<evidence type="ECO:0000313" key="2">
    <source>
        <dbReference type="EMBL" id="HIZ13663.1"/>
    </source>
</evidence>
<evidence type="ECO:0000313" key="3">
    <source>
        <dbReference type="Proteomes" id="UP000824017"/>
    </source>
</evidence>
<accession>A0A9D2IJR1</accession>
<feature type="domain" description="DUF5655" evidence="1">
    <location>
        <begin position="9"/>
        <end position="121"/>
    </location>
</feature>
<reference evidence="2" key="2">
    <citation type="submission" date="2021-04" db="EMBL/GenBank/DDBJ databases">
        <authorList>
            <person name="Gilroy R."/>
        </authorList>
    </citation>
    <scope>NUCLEOTIDE SEQUENCE</scope>
    <source>
        <strain evidence="2">ChiGjej1B1-13045</strain>
    </source>
</reference>
<dbReference type="Proteomes" id="UP000824017">
    <property type="component" value="Unassembled WGS sequence"/>
</dbReference>
<reference evidence="2" key="1">
    <citation type="journal article" date="2021" name="PeerJ">
        <title>Extensive microbial diversity within the chicken gut microbiome revealed by metagenomics and culture.</title>
        <authorList>
            <person name="Gilroy R."/>
            <person name="Ravi A."/>
            <person name="Getino M."/>
            <person name="Pursley I."/>
            <person name="Horton D.L."/>
            <person name="Alikhan N.F."/>
            <person name="Baker D."/>
            <person name="Gharbi K."/>
            <person name="Hall N."/>
            <person name="Watson M."/>
            <person name="Adriaenssens E.M."/>
            <person name="Foster-Nyarko E."/>
            <person name="Jarju S."/>
            <person name="Secka A."/>
            <person name="Antonio M."/>
            <person name="Oren A."/>
            <person name="Chaudhuri R.R."/>
            <person name="La Ragione R."/>
            <person name="Hildebrand F."/>
            <person name="Pallen M.J."/>
        </authorList>
    </citation>
    <scope>NUCLEOTIDE SEQUENCE</scope>
    <source>
        <strain evidence="2">ChiGjej1B1-13045</strain>
    </source>
</reference>